<gene>
    <name evidence="8" type="ORF">FLX08_36785</name>
</gene>
<accession>A0A544Y552</accession>
<feature type="signal peptide" evidence="6">
    <location>
        <begin position="1"/>
        <end position="28"/>
    </location>
</feature>
<feature type="region of interest" description="Disordered" evidence="4">
    <location>
        <begin position="573"/>
        <end position="594"/>
    </location>
</feature>
<feature type="domain" description="Chaplin" evidence="7">
    <location>
        <begin position="407"/>
        <end position="447"/>
    </location>
</feature>
<feature type="domain" description="Chaplin" evidence="7">
    <location>
        <begin position="88"/>
        <end position="128"/>
    </location>
</feature>
<keyword evidence="5" id="KW-1133">Transmembrane helix</keyword>
<dbReference type="EMBL" id="VIRM01000073">
    <property type="protein sequence ID" value="TQS11871.1"/>
    <property type="molecule type" value="Genomic_DNA"/>
</dbReference>
<dbReference type="RefSeq" id="WP_142624881.1">
    <property type="nucleotide sequence ID" value="NZ_VIRM01000073.1"/>
</dbReference>
<feature type="domain" description="Chaplin" evidence="7">
    <location>
        <begin position="33"/>
        <end position="73"/>
    </location>
</feature>
<keyword evidence="1" id="KW-0134">Cell wall</keyword>
<evidence type="ECO:0000256" key="2">
    <source>
        <dbReference type="ARBA" id="ARBA00022889"/>
    </source>
</evidence>
<feature type="compositionally biased region" description="Basic residues" evidence="4">
    <location>
        <begin position="249"/>
        <end position="258"/>
    </location>
</feature>
<dbReference type="PROSITE" id="PS51884">
    <property type="entry name" value="CHAPLIN"/>
    <property type="match status" value="7"/>
</dbReference>
<feature type="compositionally biased region" description="Basic residues" evidence="4">
    <location>
        <begin position="320"/>
        <end position="329"/>
    </location>
</feature>
<evidence type="ECO:0000256" key="1">
    <source>
        <dbReference type="ARBA" id="ARBA00022512"/>
    </source>
</evidence>
<evidence type="ECO:0000256" key="5">
    <source>
        <dbReference type="SAM" id="Phobius"/>
    </source>
</evidence>
<feature type="domain" description="Chaplin" evidence="7">
    <location>
        <begin position="202"/>
        <end position="242"/>
    </location>
</feature>
<reference evidence="8 9" key="1">
    <citation type="submission" date="2019-07" db="EMBL/GenBank/DDBJ databases">
        <title>Microbispora hainanensis DSM 45428.</title>
        <authorList>
            <person name="Thawai C."/>
        </authorList>
    </citation>
    <scope>NUCLEOTIDE SEQUENCE [LARGE SCALE GENOMIC DNA]</scope>
    <source>
        <strain evidence="8 9">DSM 45428</strain>
    </source>
</reference>
<evidence type="ECO:0000256" key="6">
    <source>
        <dbReference type="SAM" id="SignalP"/>
    </source>
</evidence>
<dbReference type="InterPro" id="IPR005528">
    <property type="entry name" value="ChpA-H"/>
</dbReference>
<evidence type="ECO:0000256" key="4">
    <source>
        <dbReference type="SAM" id="MobiDB-lite"/>
    </source>
</evidence>
<evidence type="ECO:0000313" key="9">
    <source>
        <dbReference type="Proteomes" id="UP000316541"/>
    </source>
</evidence>
<keyword evidence="1" id="KW-0964">Secreted</keyword>
<organism evidence="8 9">
    <name type="scientific">Microbispora hainanensis</name>
    <dbReference type="NCBI Taxonomy" id="568844"/>
    <lineage>
        <taxon>Bacteria</taxon>
        <taxon>Bacillati</taxon>
        <taxon>Actinomycetota</taxon>
        <taxon>Actinomycetes</taxon>
        <taxon>Streptosporangiales</taxon>
        <taxon>Streptosporangiaceae</taxon>
        <taxon>Microbispora</taxon>
    </lineage>
</organism>
<feature type="chain" id="PRO_5022087699" evidence="6">
    <location>
        <begin position="29"/>
        <end position="684"/>
    </location>
</feature>
<evidence type="ECO:0000313" key="8">
    <source>
        <dbReference type="EMBL" id="TQS11871.1"/>
    </source>
</evidence>
<sequence length="684" mass="64932">MRTWAKGSASAAFLAAGVMALGSGTALADTDGSHSVLGGNQVDIPVTLPIDISGNAVAVIGQSRASSQGGAAVQGAGVGAGQNRTSGAGSILGGNQVEAPINIPVNACGNAVSVIGRTDASCRGGAAVKSPGRRGNAGGNRTSGVHSIGGGNQVVAPITAPINLCGNSIAVFGNATAGCRGGAFVGGGRDVVRAGGNRTSGHGSILGGNQVVAPITAPINVCGNSVAVIGKAFSGCTGGSSVGGSGGHSHGHGGKGGHGHGGYGGHKGGGHKGGGHWHRPGSAGHDTDGRYAVGGGTQVISPITTPTDVCGNGSGSCKGGHGHGGKGGHGHGGWSGGGAGGNRTSGVHSIGGGNQVVAPITVPINVCGNAVAIAGDAFAGCRGGATVVGGWSKHGGRGTGGNVTSGHGSILGGNQIVAPITAPINVCGNAVAVIGKSHAGCRGGASVLGGGVGAGGNITSGRHGILAGNQVVAPITAPINICGNSVAVLGDAAAGCLGGAQVGGGWKRHGSWGHPQHKAARAGVMPAMPGASVLSGKHTVQPMSAAATPTAPVVGDLPNMLGLPETPSLPAVPAAKGTKAGSTPAAASKVGGTLDGATRSLPTAKTLEDATASLPVADATRNLPTGDLGKTTDGLLPLDLMSAEQPVGLTGMNPASLLALALGAMFAASASLFAVTRRFRFGRK</sequence>
<dbReference type="GO" id="GO:0007155">
    <property type="term" value="P:cell adhesion"/>
    <property type="evidence" value="ECO:0007669"/>
    <property type="project" value="UniProtKB-KW"/>
</dbReference>
<keyword evidence="5" id="KW-0472">Membrane</keyword>
<protein>
    <submittedName>
        <fullName evidence="8">DUF320 domain-containing protein</fullName>
    </submittedName>
</protein>
<dbReference type="Proteomes" id="UP000316541">
    <property type="component" value="Unassembled WGS sequence"/>
</dbReference>
<keyword evidence="3" id="KW-0034">Amyloid</keyword>
<comment type="caution">
    <text evidence="8">The sequence shown here is derived from an EMBL/GenBank/DDBJ whole genome shotgun (WGS) entry which is preliminary data.</text>
</comment>
<feature type="transmembrane region" description="Helical" evidence="5">
    <location>
        <begin position="655"/>
        <end position="675"/>
    </location>
</feature>
<feature type="region of interest" description="Disordered" evidence="4">
    <location>
        <begin position="319"/>
        <end position="345"/>
    </location>
</feature>
<keyword evidence="5" id="KW-0812">Transmembrane</keyword>
<evidence type="ECO:0000256" key="3">
    <source>
        <dbReference type="ARBA" id="ARBA00023087"/>
    </source>
</evidence>
<feature type="region of interest" description="Disordered" evidence="4">
    <location>
        <begin position="240"/>
        <end position="298"/>
    </location>
</feature>
<feature type="domain" description="Chaplin" evidence="7">
    <location>
        <begin position="145"/>
        <end position="185"/>
    </location>
</feature>
<feature type="domain" description="Chaplin" evidence="7">
    <location>
        <begin position="462"/>
        <end position="502"/>
    </location>
</feature>
<feature type="compositionally biased region" description="Gly residues" evidence="4">
    <location>
        <begin position="330"/>
        <end position="345"/>
    </location>
</feature>
<keyword evidence="2" id="KW-0130">Cell adhesion</keyword>
<keyword evidence="6" id="KW-0732">Signal</keyword>
<name>A0A544Y552_9ACTN</name>
<dbReference type="AlphaFoldDB" id="A0A544Y552"/>
<dbReference type="Pfam" id="PF03777">
    <property type="entry name" value="ChpA-C"/>
    <property type="match status" value="6"/>
</dbReference>
<feature type="domain" description="Chaplin" evidence="7">
    <location>
        <begin position="347"/>
        <end position="387"/>
    </location>
</feature>
<proteinExistence type="predicted"/>
<feature type="compositionally biased region" description="Basic residues" evidence="4">
    <location>
        <begin position="268"/>
        <end position="279"/>
    </location>
</feature>
<evidence type="ECO:0000259" key="7">
    <source>
        <dbReference type="PROSITE" id="PS51884"/>
    </source>
</evidence>